<organism evidence="1">
    <name type="scientific">Cladocopium goreaui</name>
    <dbReference type="NCBI Taxonomy" id="2562237"/>
    <lineage>
        <taxon>Eukaryota</taxon>
        <taxon>Sar</taxon>
        <taxon>Alveolata</taxon>
        <taxon>Dinophyceae</taxon>
        <taxon>Suessiales</taxon>
        <taxon>Symbiodiniaceae</taxon>
        <taxon>Cladocopium</taxon>
    </lineage>
</organism>
<dbReference type="EMBL" id="CAMXCT020001662">
    <property type="protein sequence ID" value="CAL1145393.1"/>
    <property type="molecule type" value="Genomic_DNA"/>
</dbReference>
<evidence type="ECO:0000313" key="3">
    <source>
        <dbReference type="Proteomes" id="UP001152797"/>
    </source>
</evidence>
<dbReference type="EMBL" id="CAMXCT030001662">
    <property type="protein sequence ID" value="CAL4779330.1"/>
    <property type="molecule type" value="Genomic_DNA"/>
</dbReference>
<sequence length="224" mass="26035">MARDFLGSALKLILQQRDIFTGPTLEARLLETTHSLKMFAKQHGHPLRCKKFTKGKLCWKSRKYPSLGLSGYDAYVIALWLEDVLSGHHQKYPEISSMLWLSNRAVSLMYSQESWFLSQQEKDTLEVLGFAFLKIYMSMAVTALQQHKLWKVRPKVHLLCHVFRSFRSCNPARYSTWLDEDFLRKSGKTLGLTDSRGSHLRFLQRWLMALPGHFKKKLGVQTQS</sequence>
<reference evidence="2" key="2">
    <citation type="submission" date="2024-04" db="EMBL/GenBank/DDBJ databases">
        <authorList>
            <person name="Chen Y."/>
            <person name="Shah S."/>
            <person name="Dougan E. K."/>
            <person name="Thang M."/>
            <person name="Chan C."/>
        </authorList>
    </citation>
    <scope>NUCLEOTIDE SEQUENCE [LARGE SCALE GENOMIC DNA]</scope>
</reference>
<dbReference type="AlphaFoldDB" id="A0A9P1CJV9"/>
<reference evidence="1" key="1">
    <citation type="submission" date="2022-10" db="EMBL/GenBank/DDBJ databases">
        <authorList>
            <person name="Chen Y."/>
            <person name="Dougan E. K."/>
            <person name="Chan C."/>
            <person name="Rhodes N."/>
            <person name="Thang M."/>
        </authorList>
    </citation>
    <scope>NUCLEOTIDE SEQUENCE</scope>
</reference>
<dbReference type="Proteomes" id="UP001152797">
    <property type="component" value="Unassembled WGS sequence"/>
</dbReference>
<evidence type="ECO:0000313" key="1">
    <source>
        <dbReference type="EMBL" id="CAI3992018.1"/>
    </source>
</evidence>
<gene>
    <name evidence="1" type="ORF">C1SCF055_LOCUS18876</name>
</gene>
<dbReference type="EMBL" id="CAMXCT010001662">
    <property type="protein sequence ID" value="CAI3992018.1"/>
    <property type="molecule type" value="Genomic_DNA"/>
</dbReference>
<accession>A0A9P1CJV9</accession>
<evidence type="ECO:0000313" key="2">
    <source>
        <dbReference type="EMBL" id="CAL1145393.1"/>
    </source>
</evidence>
<name>A0A9P1CJV9_9DINO</name>
<proteinExistence type="predicted"/>
<comment type="caution">
    <text evidence="1">The sequence shown here is derived from an EMBL/GenBank/DDBJ whole genome shotgun (WGS) entry which is preliminary data.</text>
</comment>
<keyword evidence="3" id="KW-1185">Reference proteome</keyword>
<protein>
    <submittedName>
        <fullName evidence="1">Uncharacterized protein</fullName>
    </submittedName>
</protein>